<dbReference type="PANTHER" id="PTHR10992">
    <property type="entry name" value="METHYLESTERASE FAMILY MEMBER"/>
    <property type="match status" value="1"/>
</dbReference>
<dbReference type="RefSeq" id="WP_379153090.1">
    <property type="nucleotide sequence ID" value="NZ_JBHSRJ010000004.1"/>
</dbReference>
<evidence type="ECO:0000313" key="4">
    <source>
        <dbReference type="EMBL" id="MFC6043214.1"/>
    </source>
</evidence>
<accession>A0ABW1LH59</accession>
<evidence type="ECO:0000313" key="5">
    <source>
        <dbReference type="Proteomes" id="UP001596135"/>
    </source>
</evidence>
<protein>
    <submittedName>
        <fullName evidence="4">Alpha/beta fold hydrolase</fullName>
    </submittedName>
</protein>
<dbReference type="Gene3D" id="3.40.50.1820">
    <property type="entry name" value="alpha/beta hydrolase"/>
    <property type="match status" value="1"/>
</dbReference>
<dbReference type="Pfam" id="PF12697">
    <property type="entry name" value="Abhydrolase_6"/>
    <property type="match status" value="1"/>
</dbReference>
<sequence length="221" mass="23377">MTTFVLVHGAFRGGWSWDRVAPLLRAAGHQVHTPTLSGTASGLDVWVDEVAALVTGTDTVLVGHSQGGVVVREVALRADVRHLVYLDAAVPDPGERAVDVAPEPVDDALLPPRDTVVPPRPQAAGGDLDEATAAWMNERLVPTPFAPSLDPASPGEPDVATTYVFCTGTPSAYPCGTTRRRLDERGTPYAWIDAGHDAPLTRPDVVAEHLLAAADDRSRAT</sequence>
<dbReference type="GO" id="GO:0016787">
    <property type="term" value="F:hydrolase activity"/>
    <property type="evidence" value="ECO:0007669"/>
    <property type="project" value="UniProtKB-KW"/>
</dbReference>
<evidence type="ECO:0000256" key="1">
    <source>
        <dbReference type="ARBA" id="ARBA00022801"/>
    </source>
</evidence>
<evidence type="ECO:0000259" key="3">
    <source>
        <dbReference type="Pfam" id="PF12697"/>
    </source>
</evidence>
<feature type="region of interest" description="Disordered" evidence="2">
    <location>
        <begin position="105"/>
        <end position="124"/>
    </location>
</feature>
<proteinExistence type="predicted"/>
<dbReference type="InterPro" id="IPR045889">
    <property type="entry name" value="MES/HNL"/>
</dbReference>
<dbReference type="Proteomes" id="UP001596135">
    <property type="component" value="Unassembled WGS sequence"/>
</dbReference>
<dbReference type="InterPro" id="IPR000073">
    <property type="entry name" value="AB_hydrolase_1"/>
</dbReference>
<comment type="caution">
    <text evidence="4">The sequence shown here is derived from an EMBL/GenBank/DDBJ whole genome shotgun (WGS) entry which is preliminary data.</text>
</comment>
<keyword evidence="1 4" id="KW-0378">Hydrolase</keyword>
<dbReference type="InterPro" id="IPR029058">
    <property type="entry name" value="AB_hydrolase_fold"/>
</dbReference>
<dbReference type="PANTHER" id="PTHR10992:SF1083">
    <property type="entry name" value="METHYLESTERASE 1"/>
    <property type="match status" value="1"/>
</dbReference>
<keyword evidence="5" id="KW-1185">Reference proteome</keyword>
<name>A0ABW1LH59_9ACTN</name>
<feature type="domain" description="AB hydrolase-1" evidence="3">
    <location>
        <begin position="4"/>
        <end position="208"/>
    </location>
</feature>
<gene>
    <name evidence="4" type="ORF">ACFPYL_09020</name>
</gene>
<reference evidence="5" key="1">
    <citation type="journal article" date="2019" name="Int. J. Syst. Evol. Microbiol.">
        <title>The Global Catalogue of Microorganisms (GCM) 10K type strain sequencing project: providing services to taxonomists for standard genome sequencing and annotation.</title>
        <authorList>
            <consortium name="The Broad Institute Genomics Platform"/>
            <consortium name="The Broad Institute Genome Sequencing Center for Infectious Disease"/>
            <person name="Wu L."/>
            <person name="Ma J."/>
        </authorList>
    </citation>
    <scope>NUCLEOTIDE SEQUENCE [LARGE SCALE GENOMIC DNA]</scope>
    <source>
        <strain evidence="5">CCUG 54522</strain>
    </source>
</reference>
<dbReference type="EMBL" id="JBHSRJ010000004">
    <property type="protein sequence ID" value="MFC6043214.1"/>
    <property type="molecule type" value="Genomic_DNA"/>
</dbReference>
<organism evidence="4 5">
    <name type="scientific">Nocardioides hankookensis</name>
    <dbReference type="NCBI Taxonomy" id="443157"/>
    <lineage>
        <taxon>Bacteria</taxon>
        <taxon>Bacillati</taxon>
        <taxon>Actinomycetota</taxon>
        <taxon>Actinomycetes</taxon>
        <taxon>Propionibacteriales</taxon>
        <taxon>Nocardioidaceae</taxon>
        <taxon>Nocardioides</taxon>
    </lineage>
</organism>
<evidence type="ECO:0000256" key="2">
    <source>
        <dbReference type="SAM" id="MobiDB-lite"/>
    </source>
</evidence>
<dbReference type="SUPFAM" id="SSF53474">
    <property type="entry name" value="alpha/beta-Hydrolases"/>
    <property type="match status" value="1"/>
</dbReference>